<evidence type="ECO:0000313" key="3">
    <source>
        <dbReference type="Proteomes" id="UP000602381"/>
    </source>
</evidence>
<dbReference type="Gene3D" id="3.10.450.40">
    <property type="match status" value="1"/>
</dbReference>
<organism evidence="2 3">
    <name type="scientific">Iodidimonas muriae</name>
    <dbReference type="NCBI Taxonomy" id="261467"/>
    <lineage>
        <taxon>Bacteria</taxon>
        <taxon>Pseudomonadati</taxon>
        <taxon>Pseudomonadota</taxon>
        <taxon>Alphaproteobacteria</taxon>
        <taxon>Iodidimonadales</taxon>
        <taxon>Iodidimonadaceae</taxon>
        <taxon>Iodidimonas</taxon>
    </lineage>
</organism>
<comment type="caution">
    <text evidence="2">The sequence shown here is derived from an EMBL/GenBank/DDBJ whole genome shotgun (WGS) entry which is preliminary data.</text>
</comment>
<name>A0ABQ2LAT3_9PROT</name>
<protein>
    <recommendedName>
        <fullName evidence="1">PepSY domain-containing protein</fullName>
    </recommendedName>
</protein>
<dbReference type="EMBL" id="BMOV01000002">
    <property type="protein sequence ID" value="GGO08686.1"/>
    <property type="molecule type" value="Genomic_DNA"/>
</dbReference>
<keyword evidence="3" id="KW-1185">Reference proteome</keyword>
<evidence type="ECO:0000259" key="1">
    <source>
        <dbReference type="Pfam" id="PF03413"/>
    </source>
</evidence>
<dbReference type="RefSeq" id="WP_188873541.1">
    <property type="nucleotide sequence ID" value="NZ_BMOV01000002.1"/>
</dbReference>
<feature type="domain" description="PepSY" evidence="1">
    <location>
        <begin position="54"/>
        <end position="111"/>
    </location>
</feature>
<dbReference type="InterPro" id="IPR025711">
    <property type="entry name" value="PepSY"/>
</dbReference>
<dbReference type="Pfam" id="PF03413">
    <property type="entry name" value="PepSY"/>
    <property type="match status" value="1"/>
</dbReference>
<reference evidence="3" key="1">
    <citation type="journal article" date="2019" name="Int. J. Syst. Evol. Microbiol.">
        <title>The Global Catalogue of Microorganisms (GCM) 10K type strain sequencing project: providing services to taxonomists for standard genome sequencing and annotation.</title>
        <authorList>
            <consortium name="The Broad Institute Genomics Platform"/>
            <consortium name="The Broad Institute Genome Sequencing Center for Infectious Disease"/>
            <person name="Wu L."/>
            <person name="Ma J."/>
        </authorList>
    </citation>
    <scope>NUCLEOTIDE SEQUENCE [LARGE SCALE GENOMIC DNA]</scope>
    <source>
        <strain evidence="3">JCM 17843</strain>
    </source>
</reference>
<gene>
    <name evidence="2" type="ORF">GCM10007972_09360</name>
</gene>
<sequence length="115" mass="12524">MRGFNVIAGFFVMGVLGTAVLSSPVFAGSQHRPVLAQSEQDSAREEMLEGKIKSYSEIVRSAQRAVPGRVVGQDLQRAGRDRWVYRIKILQDGGKVASVTVDAHTGRVLSVKGKR</sequence>
<proteinExistence type="predicted"/>
<evidence type="ECO:0000313" key="2">
    <source>
        <dbReference type="EMBL" id="GGO08686.1"/>
    </source>
</evidence>
<dbReference type="Proteomes" id="UP000602381">
    <property type="component" value="Unassembled WGS sequence"/>
</dbReference>
<accession>A0ABQ2LAT3</accession>